<dbReference type="SUPFAM" id="SSF57903">
    <property type="entry name" value="FYVE/PHD zinc finger"/>
    <property type="match status" value="1"/>
</dbReference>
<feature type="compositionally biased region" description="Low complexity" evidence="6">
    <location>
        <begin position="652"/>
        <end position="662"/>
    </location>
</feature>
<organism evidence="9 10">
    <name type="scientific">Neohortaea acidophila</name>
    <dbReference type="NCBI Taxonomy" id="245834"/>
    <lineage>
        <taxon>Eukaryota</taxon>
        <taxon>Fungi</taxon>
        <taxon>Dikarya</taxon>
        <taxon>Ascomycota</taxon>
        <taxon>Pezizomycotina</taxon>
        <taxon>Dothideomycetes</taxon>
        <taxon>Dothideomycetidae</taxon>
        <taxon>Mycosphaerellales</taxon>
        <taxon>Teratosphaeriaceae</taxon>
        <taxon>Neohortaea</taxon>
    </lineage>
</organism>
<reference evidence="9" key="1">
    <citation type="journal article" date="2020" name="Stud. Mycol.">
        <title>101 Dothideomycetes genomes: a test case for predicting lifestyles and emergence of pathogens.</title>
        <authorList>
            <person name="Haridas S."/>
            <person name="Albert R."/>
            <person name="Binder M."/>
            <person name="Bloem J."/>
            <person name="Labutti K."/>
            <person name="Salamov A."/>
            <person name="Andreopoulos B."/>
            <person name="Baker S."/>
            <person name="Barry K."/>
            <person name="Bills G."/>
            <person name="Bluhm B."/>
            <person name="Cannon C."/>
            <person name="Castanera R."/>
            <person name="Culley D."/>
            <person name="Daum C."/>
            <person name="Ezra D."/>
            <person name="Gonzalez J."/>
            <person name="Henrissat B."/>
            <person name="Kuo A."/>
            <person name="Liang C."/>
            <person name="Lipzen A."/>
            <person name="Lutzoni F."/>
            <person name="Magnuson J."/>
            <person name="Mondo S."/>
            <person name="Nolan M."/>
            <person name="Ohm R."/>
            <person name="Pangilinan J."/>
            <person name="Park H.-J."/>
            <person name="Ramirez L."/>
            <person name="Alfaro M."/>
            <person name="Sun H."/>
            <person name="Tritt A."/>
            <person name="Yoshinaga Y."/>
            <person name="Zwiers L.-H."/>
            <person name="Turgeon B."/>
            <person name="Goodwin S."/>
            <person name="Spatafora J."/>
            <person name="Crous P."/>
            <person name="Grigoriev I."/>
        </authorList>
    </citation>
    <scope>NUCLEOTIDE SEQUENCE</scope>
    <source>
        <strain evidence="9">CBS 113389</strain>
    </source>
</reference>
<dbReference type="PROSITE" id="PS50280">
    <property type="entry name" value="SET"/>
    <property type="match status" value="1"/>
</dbReference>
<feature type="compositionally biased region" description="Basic residues" evidence="6">
    <location>
        <begin position="203"/>
        <end position="218"/>
    </location>
</feature>
<dbReference type="PROSITE" id="PS50016">
    <property type="entry name" value="ZF_PHD_2"/>
    <property type="match status" value="1"/>
</dbReference>
<dbReference type="Gene3D" id="3.30.40.10">
    <property type="entry name" value="Zinc/RING finger domain, C3HC4 (zinc finger)"/>
    <property type="match status" value="1"/>
</dbReference>
<dbReference type="GO" id="GO:0006355">
    <property type="term" value="P:regulation of DNA-templated transcription"/>
    <property type="evidence" value="ECO:0007669"/>
    <property type="project" value="TreeGrafter"/>
</dbReference>
<feature type="region of interest" description="Disordered" evidence="6">
    <location>
        <begin position="485"/>
        <end position="848"/>
    </location>
</feature>
<keyword evidence="2 5" id="KW-0863">Zinc-finger</keyword>
<evidence type="ECO:0000313" key="9">
    <source>
        <dbReference type="EMBL" id="KAF2485301.1"/>
    </source>
</evidence>
<dbReference type="InterPro" id="IPR001965">
    <property type="entry name" value="Znf_PHD"/>
</dbReference>
<feature type="compositionally biased region" description="Basic residues" evidence="6">
    <location>
        <begin position="143"/>
        <end position="152"/>
    </location>
</feature>
<evidence type="ECO:0000256" key="2">
    <source>
        <dbReference type="ARBA" id="ARBA00022771"/>
    </source>
</evidence>
<dbReference type="PANTHER" id="PTHR46462:SF3">
    <property type="entry name" value="UPSET, ISOFORM A"/>
    <property type="match status" value="1"/>
</dbReference>
<keyword evidence="4" id="KW-0156">Chromatin regulator</keyword>
<protein>
    <recommendedName>
        <fullName evidence="11">SET domain-containing protein</fullName>
    </recommendedName>
</protein>
<feature type="compositionally biased region" description="Low complexity" evidence="6">
    <location>
        <begin position="783"/>
        <end position="793"/>
    </location>
</feature>
<evidence type="ECO:0000256" key="6">
    <source>
        <dbReference type="SAM" id="MobiDB-lite"/>
    </source>
</evidence>
<dbReference type="InterPro" id="IPR011011">
    <property type="entry name" value="Znf_FYVE_PHD"/>
</dbReference>
<dbReference type="Proteomes" id="UP000799767">
    <property type="component" value="Unassembled WGS sequence"/>
</dbReference>
<feature type="compositionally biased region" description="Polar residues" evidence="6">
    <location>
        <begin position="193"/>
        <end position="202"/>
    </location>
</feature>
<dbReference type="AlphaFoldDB" id="A0A6A6PZV0"/>
<evidence type="ECO:0000256" key="3">
    <source>
        <dbReference type="ARBA" id="ARBA00022833"/>
    </source>
</evidence>
<dbReference type="InterPro" id="IPR013083">
    <property type="entry name" value="Znf_RING/FYVE/PHD"/>
</dbReference>
<evidence type="ECO:0000256" key="4">
    <source>
        <dbReference type="ARBA" id="ARBA00022853"/>
    </source>
</evidence>
<feature type="domain" description="PHD-type" evidence="7">
    <location>
        <begin position="63"/>
        <end position="115"/>
    </location>
</feature>
<dbReference type="Pfam" id="PF00856">
    <property type="entry name" value="SET"/>
    <property type="match status" value="1"/>
</dbReference>
<proteinExistence type="predicted"/>
<feature type="region of interest" description="Disordered" evidence="6">
    <location>
        <begin position="12"/>
        <end position="40"/>
    </location>
</feature>
<dbReference type="GO" id="GO:0034967">
    <property type="term" value="C:Set3 complex"/>
    <property type="evidence" value="ECO:0007669"/>
    <property type="project" value="TreeGrafter"/>
</dbReference>
<evidence type="ECO:0000256" key="5">
    <source>
        <dbReference type="PROSITE-ProRule" id="PRU00146"/>
    </source>
</evidence>
<name>A0A6A6PZV0_9PEZI</name>
<feature type="compositionally biased region" description="Basic and acidic residues" evidence="6">
    <location>
        <begin position="894"/>
        <end position="906"/>
    </location>
</feature>
<dbReference type="InterPro" id="IPR001214">
    <property type="entry name" value="SET_dom"/>
</dbReference>
<dbReference type="Gene3D" id="2.170.270.10">
    <property type="entry name" value="SET domain"/>
    <property type="match status" value="1"/>
</dbReference>
<feature type="compositionally biased region" description="Polar residues" evidence="6">
    <location>
        <begin position="610"/>
        <end position="624"/>
    </location>
</feature>
<evidence type="ECO:0000313" key="10">
    <source>
        <dbReference type="Proteomes" id="UP000799767"/>
    </source>
</evidence>
<dbReference type="RefSeq" id="XP_033591870.1">
    <property type="nucleotide sequence ID" value="XM_033730820.1"/>
</dbReference>
<feature type="compositionally biased region" description="Basic and acidic residues" evidence="6">
    <location>
        <begin position="571"/>
        <end position="596"/>
    </location>
</feature>
<dbReference type="Pfam" id="PF00628">
    <property type="entry name" value="PHD"/>
    <property type="match status" value="1"/>
</dbReference>
<feature type="compositionally biased region" description="Low complexity" evidence="6">
    <location>
        <begin position="538"/>
        <end position="548"/>
    </location>
</feature>
<dbReference type="SUPFAM" id="SSF82199">
    <property type="entry name" value="SET domain"/>
    <property type="match status" value="1"/>
</dbReference>
<dbReference type="OrthoDB" id="1928087at2759"/>
<evidence type="ECO:0000256" key="1">
    <source>
        <dbReference type="ARBA" id="ARBA00022723"/>
    </source>
</evidence>
<feature type="compositionally biased region" description="Basic and acidic residues" evidence="6">
    <location>
        <begin position="724"/>
        <end position="737"/>
    </location>
</feature>
<dbReference type="InterPro" id="IPR019787">
    <property type="entry name" value="Znf_PHD-finger"/>
</dbReference>
<feature type="non-terminal residue" evidence="9">
    <location>
        <position position="1"/>
    </location>
</feature>
<dbReference type="GO" id="GO:0008270">
    <property type="term" value="F:zinc ion binding"/>
    <property type="evidence" value="ECO:0007669"/>
    <property type="project" value="UniProtKB-KW"/>
</dbReference>
<dbReference type="GO" id="GO:0070210">
    <property type="term" value="C:Rpd3L-Expanded complex"/>
    <property type="evidence" value="ECO:0007669"/>
    <property type="project" value="TreeGrafter"/>
</dbReference>
<feature type="compositionally biased region" description="Acidic residues" evidence="6">
    <location>
        <begin position="960"/>
        <end position="974"/>
    </location>
</feature>
<keyword evidence="10" id="KW-1185">Reference proteome</keyword>
<keyword evidence="3" id="KW-0862">Zinc</keyword>
<gene>
    <name evidence="9" type="ORF">BDY17DRAFT_247433</name>
</gene>
<feature type="compositionally biased region" description="Polar residues" evidence="6">
    <location>
        <begin position="509"/>
        <end position="523"/>
    </location>
</feature>
<sequence>CHLNPTLEARSIRRDSMTDTSHPVPILLGHDHTSHPLQPNGLGVDRAAPVAPLLDDSPEDDGQISCICGYPDDDGWTVQCDDCNRWQHQVCYYPEYEDRSLPDDLQHYCLDCRPRAFDHESARVRQKIKREEQASEVNGMKRAAPKSHKKKVKEPAYTNGWPLDKARHDRNSASPRDQPPPAKRPKTSHRPSDSTATVTSTKGHSRKRNASTANHRRSVSNSPEFPSDLYSEHFIRCYMNDWIEPDSNCHASTDVSNALSDWLLAPDDDFKETHGRAKGEILWRYDGDLEDMSPKAVVEQREEHDERVKDADGNHPTWKWLTVREPIATNAFIGELKGYVGFREDYIQDPLNRWASLRHPEPFVFFHSQLPIYVDARNEGTQMRYVRRSCQPNAKLQVLVTDSRDYRFCFIATTQIDPGTEISVAWEAGDSIPGYTHDEQNPMSEAQLEQMNAWVSNVLTNCGPCGCHRPVENCFMARLDRRGMQNRSSMEVQPVKVGVKSKKRAKSSHYMSPLNTNLNSRSGSEARRVDGEDEPSESRSASGSAGRDSASRDITPNSHYLPSAALPKMSEMSERERKKLAKEEAMFKKQEEEMTGKHGKKKRHSGGGSNAQTPNPTSSKQPAASSKYADVGTAKQLNLPSKPGRKPKGSTARSSPARAAAKAPRRPKPNYVDASVQCDREEEPDMLRLPSSEPRRPYISTTQRLLQRCALNNARANGPQALAEAERQIKEDEKMELDSVASQQPVKSASPARDELEPTTEQAEAQDVEMKDVNVKDSQPTDTETASAPSTLSAPPPASEPLAPSALHHQRPPDMHLQMPPPPTNPFSTSAPSSAISTTATTPFTNANNNATILQSPLVMTPGATAPIFPLFSPSVTAAVNPSPAKKKLSLSDYTRRTKATKDGGKDGGAGGLGEVKSERESSPASSVVEAPGTAPSSATTVEPPVLLPTASEMEKADENAVEDGGEEGEAEQDPDVKMEDAGAAAAASTADAAVIDAPAAVEDPPATVTAE</sequence>
<dbReference type="GO" id="GO:0006325">
    <property type="term" value="P:chromatin organization"/>
    <property type="evidence" value="ECO:0007669"/>
    <property type="project" value="UniProtKB-KW"/>
</dbReference>
<feature type="domain" description="SET" evidence="8">
    <location>
        <begin position="296"/>
        <end position="427"/>
    </location>
</feature>
<evidence type="ECO:0008006" key="11">
    <source>
        <dbReference type="Google" id="ProtNLM"/>
    </source>
</evidence>
<keyword evidence="1" id="KW-0479">Metal-binding</keyword>
<feature type="compositionally biased region" description="Low complexity" evidence="6">
    <location>
        <begin position="827"/>
        <end position="848"/>
    </location>
</feature>
<evidence type="ECO:0000259" key="7">
    <source>
        <dbReference type="PROSITE" id="PS50016"/>
    </source>
</evidence>
<accession>A0A6A6PZV0</accession>
<dbReference type="SMART" id="SM00249">
    <property type="entry name" value="PHD"/>
    <property type="match status" value="1"/>
</dbReference>
<dbReference type="PANTHER" id="PTHR46462">
    <property type="entry name" value="UPSET, ISOFORM A"/>
    <property type="match status" value="1"/>
</dbReference>
<feature type="compositionally biased region" description="Low complexity" evidence="6">
    <location>
        <begin position="982"/>
        <end position="1012"/>
    </location>
</feature>
<evidence type="ECO:0000259" key="8">
    <source>
        <dbReference type="PROSITE" id="PS50280"/>
    </source>
</evidence>
<feature type="region of interest" description="Disordered" evidence="6">
    <location>
        <begin position="877"/>
        <end position="1012"/>
    </location>
</feature>
<dbReference type="EMBL" id="MU001633">
    <property type="protein sequence ID" value="KAF2485301.1"/>
    <property type="molecule type" value="Genomic_DNA"/>
</dbReference>
<feature type="region of interest" description="Disordered" evidence="6">
    <location>
        <begin position="123"/>
        <end position="225"/>
    </location>
</feature>
<dbReference type="InterPro" id="IPR046341">
    <property type="entry name" value="SET_dom_sf"/>
</dbReference>
<dbReference type="SMART" id="SM00317">
    <property type="entry name" value="SET"/>
    <property type="match status" value="1"/>
</dbReference>
<feature type="compositionally biased region" description="Basic and acidic residues" evidence="6">
    <location>
        <begin position="123"/>
        <end position="133"/>
    </location>
</feature>
<dbReference type="GeneID" id="54471822"/>